<comment type="caution">
    <text evidence="1">The sequence shown here is derived from an EMBL/GenBank/DDBJ whole genome shotgun (WGS) entry which is preliminary data.</text>
</comment>
<evidence type="ECO:0000313" key="2">
    <source>
        <dbReference type="Proteomes" id="UP001497535"/>
    </source>
</evidence>
<evidence type="ECO:0000313" key="1">
    <source>
        <dbReference type="EMBL" id="CAK5076550.1"/>
    </source>
</evidence>
<reference evidence="1" key="1">
    <citation type="submission" date="2023-11" db="EMBL/GenBank/DDBJ databases">
        <authorList>
            <person name="Poullet M."/>
        </authorList>
    </citation>
    <scope>NUCLEOTIDE SEQUENCE</scope>
    <source>
        <strain evidence="1">E1834</strain>
    </source>
</reference>
<proteinExistence type="predicted"/>
<name>A0ACB0ZCB6_MELEN</name>
<dbReference type="EMBL" id="CAVMJV010000030">
    <property type="protein sequence ID" value="CAK5076550.1"/>
    <property type="molecule type" value="Genomic_DNA"/>
</dbReference>
<sequence length="137" mass="16088">MLRNFILKFSSLNNCSFLHLTKKSFLMSTAVSTDSVDPIQEQYLTENCIQVDRNDEIIGPVSKRECHMNPLLHRAFSVFIFDKERRMLLQKRSATKITFPLVWTNSFTHFLGLNKTVLMELKLLRRESCFMNLELIL</sequence>
<accession>A0ACB0ZCB6</accession>
<keyword evidence="2" id="KW-1185">Reference proteome</keyword>
<organism evidence="1 2">
    <name type="scientific">Meloidogyne enterolobii</name>
    <name type="common">Root-knot nematode worm</name>
    <name type="synonym">Meloidogyne mayaguensis</name>
    <dbReference type="NCBI Taxonomy" id="390850"/>
    <lineage>
        <taxon>Eukaryota</taxon>
        <taxon>Metazoa</taxon>
        <taxon>Ecdysozoa</taxon>
        <taxon>Nematoda</taxon>
        <taxon>Chromadorea</taxon>
        <taxon>Rhabditida</taxon>
        <taxon>Tylenchina</taxon>
        <taxon>Tylenchomorpha</taxon>
        <taxon>Tylenchoidea</taxon>
        <taxon>Meloidogynidae</taxon>
        <taxon>Meloidogyninae</taxon>
        <taxon>Meloidogyne</taxon>
    </lineage>
</organism>
<gene>
    <name evidence="1" type="ORF">MENTE1834_LOCUS23417</name>
</gene>
<protein>
    <submittedName>
        <fullName evidence="1">Uncharacterized protein</fullName>
    </submittedName>
</protein>
<dbReference type="Proteomes" id="UP001497535">
    <property type="component" value="Unassembled WGS sequence"/>
</dbReference>